<dbReference type="Proteomes" id="UP000238479">
    <property type="component" value="Chromosome 7"/>
</dbReference>
<accession>A0A2P6PGW3</accession>
<name>A0A2P6PGW3_ROSCH</name>
<sequence length="57" mass="6615">MSSGIRCRQRVGQSTTYKKRLGQIGFLSLLFLLRTSVHLLRCTPPNSWIILWLSFFS</sequence>
<comment type="caution">
    <text evidence="2">The sequence shown here is derived from an EMBL/GenBank/DDBJ whole genome shotgun (WGS) entry which is preliminary data.</text>
</comment>
<dbReference type="AlphaFoldDB" id="A0A2P6PGW3"/>
<evidence type="ECO:0000313" key="2">
    <source>
        <dbReference type="EMBL" id="PRQ21180.1"/>
    </source>
</evidence>
<dbReference type="EMBL" id="PDCK01000045">
    <property type="protein sequence ID" value="PRQ21180.1"/>
    <property type="molecule type" value="Genomic_DNA"/>
</dbReference>
<evidence type="ECO:0000313" key="3">
    <source>
        <dbReference type="Proteomes" id="UP000238479"/>
    </source>
</evidence>
<organism evidence="2 3">
    <name type="scientific">Rosa chinensis</name>
    <name type="common">China rose</name>
    <dbReference type="NCBI Taxonomy" id="74649"/>
    <lineage>
        <taxon>Eukaryota</taxon>
        <taxon>Viridiplantae</taxon>
        <taxon>Streptophyta</taxon>
        <taxon>Embryophyta</taxon>
        <taxon>Tracheophyta</taxon>
        <taxon>Spermatophyta</taxon>
        <taxon>Magnoliopsida</taxon>
        <taxon>eudicotyledons</taxon>
        <taxon>Gunneridae</taxon>
        <taxon>Pentapetalae</taxon>
        <taxon>rosids</taxon>
        <taxon>fabids</taxon>
        <taxon>Rosales</taxon>
        <taxon>Rosaceae</taxon>
        <taxon>Rosoideae</taxon>
        <taxon>Rosoideae incertae sedis</taxon>
        <taxon>Rosa</taxon>
    </lineage>
</organism>
<feature type="transmembrane region" description="Helical" evidence="1">
    <location>
        <begin position="21"/>
        <end position="40"/>
    </location>
</feature>
<reference evidence="2 3" key="1">
    <citation type="journal article" date="2018" name="Nat. Genet.">
        <title>The Rosa genome provides new insights in the design of modern roses.</title>
        <authorList>
            <person name="Bendahmane M."/>
        </authorList>
    </citation>
    <scope>NUCLEOTIDE SEQUENCE [LARGE SCALE GENOMIC DNA]</scope>
    <source>
        <strain evidence="3">cv. Old Blush</strain>
    </source>
</reference>
<keyword evidence="1" id="KW-1133">Transmembrane helix</keyword>
<keyword evidence="1" id="KW-0812">Transmembrane</keyword>
<protein>
    <submittedName>
        <fullName evidence="2">Uncharacterized protein</fullName>
    </submittedName>
</protein>
<keyword evidence="3" id="KW-1185">Reference proteome</keyword>
<keyword evidence="1" id="KW-0472">Membrane</keyword>
<dbReference type="Gramene" id="PRQ21180">
    <property type="protein sequence ID" value="PRQ21180"/>
    <property type="gene ID" value="RchiOBHm_Chr7g0236351"/>
</dbReference>
<gene>
    <name evidence="2" type="ORF">RchiOBHm_Chr7g0236351</name>
</gene>
<proteinExistence type="predicted"/>
<evidence type="ECO:0000256" key="1">
    <source>
        <dbReference type="SAM" id="Phobius"/>
    </source>
</evidence>